<evidence type="ECO:0000313" key="2">
    <source>
        <dbReference type="EMBL" id="MDI9256863.1"/>
    </source>
</evidence>
<accession>A0ABT6XPB9</accession>
<dbReference type="GO" id="GO:0004519">
    <property type="term" value="F:endonuclease activity"/>
    <property type="evidence" value="ECO:0007669"/>
    <property type="project" value="UniProtKB-KW"/>
</dbReference>
<keyword evidence="3" id="KW-1185">Reference proteome</keyword>
<reference evidence="2 3" key="1">
    <citation type="submission" date="2023-05" db="EMBL/GenBank/DDBJ databases">
        <title>Flavobacterium sedimenti sp. nov., isolated from the sediment.</title>
        <authorList>
            <person name="Wu N."/>
        </authorList>
    </citation>
    <scope>NUCLEOTIDE SEQUENCE [LARGE SCALE GENOMIC DNA]</scope>
    <source>
        <strain evidence="2 3">YZ-48</strain>
    </source>
</reference>
<organism evidence="2 3">
    <name type="scientific">Flavobacterium sedimenticola</name>
    <dbReference type="NCBI Taxonomy" id="3043286"/>
    <lineage>
        <taxon>Bacteria</taxon>
        <taxon>Pseudomonadati</taxon>
        <taxon>Bacteroidota</taxon>
        <taxon>Flavobacteriia</taxon>
        <taxon>Flavobacteriales</taxon>
        <taxon>Flavobacteriaceae</taxon>
        <taxon>Flavobacterium</taxon>
    </lineage>
</organism>
<keyword evidence="2" id="KW-0540">Nuclease</keyword>
<dbReference type="InterPro" id="IPR003615">
    <property type="entry name" value="HNH_nuc"/>
</dbReference>
<dbReference type="Proteomes" id="UP001230035">
    <property type="component" value="Unassembled WGS sequence"/>
</dbReference>
<comment type="caution">
    <text evidence="2">The sequence shown here is derived from an EMBL/GenBank/DDBJ whole genome shotgun (WGS) entry which is preliminary data.</text>
</comment>
<keyword evidence="2" id="KW-0255">Endonuclease</keyword>
<name>A0ABT6XPB9_9FLAO</name>
<proteinExistence type="predicted"/>
<sequence>MEIVILLFVILGGWAFKNWTFETARKDRRDYYRNVYLKSEAWQRKRYVVMKRDNWRCVYCGSKATQVHHKRYAKYNIGKEPIEWLVSICNSCHQEKHR</sequence>
<keyword evidence="2" id="KW-0378">Hydrolase</keyword>
<dbReference type="RefSeq" id="WP_283238548.1">
    <property type="nucleotide sequence ID" value="NZ_JASGBP010000002.1"/>
</dbReference>
<dbReference type="InterPro" id="IPR002711">
    <property type="entry name" value="HNH"/>
</dbReference>
<feature type="domain" description="HNH" evidence="1">
    <location>
        <begin position="57"/>
        <end position="98"/>
    </location>
</feature>
<evidence type="ECO:0000259" key="1">
    <source>
        <dbReference type="Pfam" id="PF01844"/>
    </source>
</evidence>
<dbReference type="CDD" id="cd00085">
    <property type="entry name" value="HNHc"/>
    <property type="match status" value="1"/>
</dbReference>
<evidence type="ECO:0000313" key="3">
    <source>
        <dbReference type="Proteomes" id="UP001230035"/>
    </source>
</evidence>
<dbReference type="EMBL" id="JASGBP010000002">
    <property type="protein sequence ID" value="MDI9256863.1"/>
    <property type="molecule type" value="Genomic_DNA"/>
</dbReference>
<dbReference type="Gene3D" id="1.10.30.50">
    <property type="match status" value="1"/>
</dbReference>
<dbReference type="Pfam" id="PF01844">
    <property type="entry name" value="HNH"/>
    <property type="match status" value="1"/>
</dbReference>
<protein>
    <submittedName>
        <fullName evidence="2">HNH endonuclease</fullName>
    </submittedName>
</protein>
<gene>
    <name evidence="2" type="ORF">QHT84_05490</name>
</gene>